<name>A0A8J5IWY3_9STRA</name>
<dbReference type="EMBL" id="JAENGY010001187">
    <property type="protein sequence ID" value="KAG6951591.1"/>
    <property type="molecule type" value="Genomic_DNA"/>
</dbReference>
<reference evidence="1" key="1">
    <citation type="submission" date="2021-01" db="EMBL/GenBank/DDBJ databases">
        <title>Phytophthora aleatoria, a newly-described species from Pinus radiata is distinct from Phytophthora cactorum isolates based on comparative genomics.</title>
        <authorList>
            <person name="Mcdougal R."/>
            <person name="Panda P."/>
            <person name="Williams N."/>
            <person name="Studholme D.J."/>
        </authorList>
    </citation>
    <scope>NUCLEOTIDE SEQUENCE</scope>
    <source>
        <strain evidence="1">NZFS 4037</strain>
    </source>
</reference>
<feature type="non-terminal residue" evidence="1">
    <location>
        <position position="1"/>
    </location>
</feature>
<dbReference type="Proteomes" id="UP000709295">
    <property type="component" value="Unassembled WGS sequence"/>
</dbReference>
<gene>
    <name evidence="1" type="ORF">JG688_00013672</name>
</gene>
<proteinExistence type="predicted"/>
<comment type="caution">
    <text evidence="1">The sequence shown here is derived from an EMBL/GenBank/DDBJ whole genome shotgun (WGS) entry which is preliminary data.</text>
</comment>
<sequence>IRNTGSYLGYFGRDAGWLDALGVNLKLSSRAWQERIVPLVDIYAMQHGGGGDIPDDFVIPSEAPWPEKVCVWGGGRLGLIVHSTVKIM</sequence>
<organism evidence="1 2">
    <name type="scientific">Phytophthora aleatoria</name>
    <dbReference type="NCBI Taxonomy" id="2496075"/>
    <lineage>
        <taxon>Eukaryota</taxon>
        <taxon>Sar</taxon>
        <taxon>Stramenopiles</taxon>
        <taxon>Oomycota</taxon>
        <taxon>Peronosporomycetes</taxon>
        <taxon>Peronosporales</taxon>
        <taxon>Peronosporaceae</taxon>
        <taxon>Phytophthora</taxon>
    </lineage>
</organism>
<protein>
    <submittedName>
        <fullName evidence="1">Uncharacterized protein</fullName>
    </submittedName>
</protein>
<evidence type="ECO:0000313" key="2">
    <source>
        <dbReference type="Proteomes" id="UP000709295"/>
    </source>
</evidence>
<evidence type="ECO:0000313" key="1">
    <source>
        <dbReference type="EMBL" id="KAG6951591.1"/>
    </source>
</evidence>
<accession>A0A8J5IWY3</accession>
<keyword evidence="2" id="KW-1185">Reference proteome</keyword>
<dbReference type="AlphaFoldDB" id="A0A8J5IWY3"/>